<proteinExistence type="predicted"/>
<organism evidence="2">
    <name type="scientific">Tanacetum cinerariifolium</name>
    <name type="common">Dalmatian daisy</name>
    <name type="synonym">Chrysanthemum cinerariifolium</name>
    <dbReference type="NCBI Taxonomy" id="118510"/>
    <lineage>
        <taxon>Eukaryota</taxon>
        <taxon>Viridiplantae</taxon>
        <taxon>Streptophyta</taxon>
        <taxon>Embryophyta</taxon>
        <taxon>Tracheophyta</taxon>
        <taxon>Spermatophyta</taxon>
        <taxon>Magnoliopsida</taxon>
        <taxon>eudicotyledons</taxon>
        <taxon>Gunneridae</taxon>
        <taxon>Pentapetalae</taxon>
        <taxon>asterids</taxon>
        <taxon>campanulids</taxon>
        <taxon>Asterales</taxon>
        <taxon>Asteraceae</taxon>
        <taxon>Asteroideae</taxon>
        <taxon>Anthemideae</taxon>
        <taxon>Anthemidinae</taxon>
        <taxon>Tanacetum</taxon>
    </lineage>
</organism>
<name>A0A6L2JYM7_TANCI</name>
<gene>
    <name evidence="2" type="ORF">Tci_014186</name>
</gene>
<comment type="caution">
    <text evidence="2">The sequence shown here is derived from an EMBL/GenBank/DDBJ whole genome shotgun (WGS) entry which is preliminary data.</text>
</comment>
<protein>
    <submittedName>
        <fullName evidence="2">Uncharacterized protein</fullName>
    </submittedName>
</protein>
<dbReference type="Pfam" id="PF14223">
    <property type="entry name" value="Retrotran_gag_2"/>
    <property type="match status" value="1"/>
</dbReference>
<accession>A0A6L2JYM7</accession>
<evidence type="ECO:0000313" key="2">
    <source>
        <dbReference type="EMBL" id="GEU42208.1"/>
    </source>
</evidence>
<dbReference type="AlphaFoldDB" id="A0A6L2JYM7"/>
<feature type="region of interest" description="Disordered" evidence="1">
    <location>
        <begin position="260"/>
        <end position="280"/>
    </location>
</feature>
<dbReference type="EMBL" id="BKCJ010001540">
    <property type="protein sequence ID" value="GEU42208.1"/>
    <property type="molecule type" value="Genomic_DNA"/>
</dbReference>
<evidence type="ECO:0000256" key="1">
    <source>
        <dbReference type="SAM" id="MobiDB-lite"/>
    </source>
</evidence>
<sequence length="280" mass="32863">MLKQEFSEFSVYKEEGLHKGYDRFQKILSQLNQMQAKPDNDDVNLKFLRTLPPSWYQVALTLKTRGRLKYLSFDDLYNKLRSLKIDVKGRSSYGSRGTTVALTHSAFIGIASTNTKMPTQQMAYEDFEHVDQIEMEELDIKWQMAMLSLRINRFQKKEGRKINYNNKDPAIFDRRKAICYNCLQLEHFVRECNVKKVNEKARYFTFKISEEKTEEPKAMVSVDSMLNWNEHEAENKTEEDLVFHTSPSNENEHLAFNVQLSPTKPEQDLPFRPSAPIIED</sequence>
<reference evidence="2" key="1">
    <citation type="journal article" date="2019" name="Sci. Rep.">
        <title>Draft genome of Tanacetum cinerariifolium, the natural source of mosquito coil.</title>
        <authorList>
            <person name="Yamashiro T."/>
            <person name="Shiraishi A."/>
            <person name="Satake H."/>
            <person name="Nakayama K."/>
        </authorList>
    </citation>
    <scope>NUCLEOTIDE SEQUENCE</scope>
</reference>